<accession>A0A2T3YR71</accession>
<dbReference type="Gene3D" id="3.40.50.720">
    <property type="entry name" value="NAD(P)-binding Rossmann-like Domain"/>
    <property type="match status" value="1"/>
</dbReference>
<dbReference type="PANTHER" id="PTHR11645:SF0">
    <property type="entry name" value="PYRROLINE-5-CARBOXYLATE REDUCTASE 3"/>
    <property type="match status" value="1"/>
</dbReference>
<dbReference type="PROSITE" id="PS51257">
    <property type="entry name" value="PROKAR_LIPOPROTEIN"/>
    <property type="match status" value="1"/>
</dbReference>
<dbReference type="InterPro" id="IPR036291">
    <property type="entry name" value="NAD(P)-bd_dom_sf"/>
</dbReference>
<reference evidence="5 6" key="1">
    <citation type="submission" date="2016-07" db="EMBL/GenBank/DDBJ databases">
        <title>Multiple horizontal gene transfer events from other fungi enriched the ability of initially mycotrophic Trichoderma (Ascomycota) to feed on dead plant biomass.</title>
        <authorList>
            <consortium name="DOE Joint Genome Institute"/>
            <person name="Aerts A."/>
            <person name="Atanasova L."/>
            <person name="Chenthamara K."/>
            <person name="Zhang J."/>
            <person name="Grujic M."/>
            <person name="Henrissat B."/>
            <person name="Kuo A."/>
            <person name="Salamov A."/>
            <person name="Lipzen A."/>
            <person name="Labutti K."/>
            <person name="Barry K."/>
            <person name="Miao Y."/>
            <person name="Rahimi M.J."/>
            <person name="Shen Q."/>
            <person name="Grigoriev I.V."/>
            <person name="Kubicek C.P."/>
            <person name="Druzhinina I.S."/>
        </authorList>
    </citation>
    <scope>NUCLEOTIDE SEQUENCE [LARGE SCALE GENOMIC DNA]</scope>
    <source>
        <strain evidence="5 6">CBS 433.97</strain>
    </source>
</reference>
<dbReference type="InterPro" id="IPR000304">
    <property type="entry name" value="Pyrroline-COOH_reductase"/>
</dbReference>
<keyword evidence="6" id="KW-1185">Reference proteome</keyword>
<evidence type="ECO:0000256" key="2">
    <source>
        <dbReference type="ARBA" id="ARBA00023002"/>
    </source>
</evidence>
<dbReference type="PIRSF" id="PIRSF000193">
    <property type="entry name" value="Pyrrol-5-carb_rd"/>
    <property type="match status" value="1"/>
</dbReference>
<keyword evidence="2" id="KW-0560">Oxidoreductase</keyword>
<evidence type="ECO:0000313" key="5">
    <source>
        <dbReference type="EMBL" id="PTB35006.1"/>
    </source>
</evidence>
<gene>
    <name evidence="5" type="ORF">M441DRAFT_154434</name>
</gene>
<dbReference type="Pfam" id="PF14748">
    <property type="entry name" value="P5CR_dimer"/>
    <property type="match status" value="1"/>
</dbReference>
<dbReference type="SUPFAM" id="SSF51735">
    <property type="entry name" value="NAD(P)-binding Rossmann-fold domains"/>
    <property type="match status" value="1"/>
</dbReference>
<evidence type="ECO:0000259" key="4">
    <source>
        <dbReference type="Pfam" id="PF14748"/>
    </source>
</evidence>
<feature type="binding site" evidence="3">
    <location>
        <begin position="14"/>
        <end position="19"/>
    </location>
    <ligand>
        <name>NADP(+)</name>
        <dbReference type="ChEBI" id="CHEBI:58349"/>
    </ligand>
</feature>
<name>A0A2T3YR71_TRIA4</name>
<dbReference type="HAMAP" id="MF_01925">
    <property type="entry name" value="P5C_reductase"/>
    <property type="match status" value="1"/>
</dbReference>
<comment type="similarity">
    <text evidence="1">Belongs to the pyrroline-5-carboxylate reductase family.</text>
</comment>
<evidence type="ECO:0000256" key="1">
    <source>
        <dbReference type="ARBA" id="ARBA00005525"/>
    </source>
</evidence>
<dbReference type="EMBL" id="KZ679284">
    <property type="protein sequence ID" value="PTB35006.1"/>
    <property type="molecule type" value="Genomic_DNA"/>
</dbReference>
<dbReference type="GO" id="GO:0004735">
    <property type="term" value="F:pyrroline-5-carboxylate reductase activity"/>
    <property type="evidence" value="ECO:0007669"/>
    <property type="project" value="InterPro"/>
</dbReference>
<dbReference type="SUPFAM" id="SSF48179">
    <property type="entry name" value="6-phosphogluconate dehydrogenase C-terminal domain-like"/>
    <property type="match status" value="1"/>
</dbReference>
<protein>
    <recommendedName>
        <fullName evidence="4">Pyrroline-5-carboxylate reductase dimerisation domain-containing protein</fullName>
    </recommendedName>
</protein>
<dbReference type="InterPro" id="IPR008927">
    <property type="entry name" value="6-PGluconate_DH-like_C_sf"/>
</dbReference>
<dbReference type="OrthoDB" id="10263291at2759"/>
<dbReference type="PANTHER" id="PTHR11645">
    <property type="entry name" value="PYRROLINE-5-CARBOXYLATE REDUCTASE"/>
    <property type="match status" value="1"/>
</dbReference>
<dbReference type="Proteomes" id="UP000240493">
    <property type="component" value="Unassembled WGS sequence"/>
</dbReference>
<evidence type="ECO:0000256" key="3">
    <source>
        <dbReference type="PIRSR" id="PIRSR000193-1"/>
    </source>
</evidence>
<organism evidence="5 6">
    <name type="scientific">Trichoderma asperellum (strain ATCC 204424 / CBS 433.97 / NBRC 101777)</name>
    <dbReference type="NCBI Taxonomy" id="1042311"/>
    <lineage>
        <taxon>Eukaryota</taxon>
        <taxon>Fungi</taxon>
        <taxon>Dikarya</taxon>
        <taxon>Ascomycota</taxon>
        <taxon>Pezizomycotina</taxon>
        <taxon>Sordariomycetes</taxon>
        <taxon>Hypocreomycetidae</taxon>
        <taxon>Hypocreales</taxon>
        <taxon>Hypocreaceae</taxon>
        <taxon>Trichoderma</taxon>
    </lineage>
</organism>
<evidence type="ECO:0000313" key="6">
    <source>
        <dbReference type="Proteomes" id="UP000240493"/>
    </source>
</evidence>
<dbReference type="GO" id="GO:0055129">
    <property type="term" value="P:L-proline biosynthetic process"/>
    <property type="evidence" value="ECO:0007669"/>
    <property type="project" value="TreeGrafter"/>
</dbReference>
<dbReference type="STRING" id="1042311.A0A2T3YR71"/>
<proteinExistence type="inferred from homology"/>
<dbReference type="InterPro" id="IPR029036">
    <property type="entry name" value="P5CR_dimer"/>
</dbReference>
<sequence length="294" mass="31530">MESGKSTPNQLTFIGGGCLAQALISGIYSTNSSWRDGCKISVTARRQEQIDELKAKFPLATVTNNNLDPTIWSTVTSQQSDSHVVLICTLPIDVPKICLELAGIIKTLDVTSRPTVVTMCPGISVAQLQTWLPEETPIVRSMPNTPVMCRQGATALFPSDRALSRIELVAAVFREVSPAISVLPQESLLDVVAAISGSAPAHFYYLIESIIAAAESHGLPTDIARSLIVQSCVGSGLLSQETDRSIHTLRKDVCVPGGSTEKAINYLAENSFPKIIQDAIGKSLRANREMGRVG</sequence>
<dbReference type="AlphaFoldDB" id="A0A2T3YR71"/>
<feature type="domain" description="Pyrroline-5-carboxylate reductase dimerisation" evidence="4">
    <location>
        <begin position="186"/>
        <end position="290"/>
    </location>
</feature>
<dbReference type="Gene3D" id="1.10.3730.10">
    <property type="entry name" value="ProC C-terminal domain-like"/>
    <property type="match status" value="1"/>
</dbReference>
<keyword evidence="3" id="KW-0521">NADP</keyword>